<keyword evidence="3" id="KW-1185">Reference proteome</keyword>
<protein>
    <recommendedName>
        <fullName evidence="4">Organic solvent tolerance-like N-terminal domain-containing protein</fullName>
    </recommendedName>
</protein>
<accession>A0A1Y1RXY9</accession>
<dbReference type="Proteomes" id="UP000192343">
    <property type="component" value="Unassembled WGS sequence"/>
</dbReference>
<organism evidence="2 3">
    <name type="scientific">Marispirochaeta aestuarii</name>
    <dbReference type="NCBI Taxonomy" id="1963862"/>
    <lineage>
        <taxon>Bacteria</taxon>
        <taxon>Pseudomonadati</taxon>
        <taxon>Spirochaetota</taxon>
        <taxon>Spirochaetia</taxon>
        <taxon>Spirochaetales</taxon>
        <taxon>Spirochaetaceae</taxon>
        <taxon>Marispirochaeta</taxon>
    </lineage>
</organism>
<sequence length="158" mass="17937">MLRSVLLVLLIALCGISVSAETPFQALSDILDLEASLKAVSTDPALIEELRDNQRLVLFTGTIAARKIINGDEADFIGELELIDGEWHGTSAVSMYKSYLRLEGPRYYGTIPERRSRRQDPREIETNTRYLVIGEVIDLRREDRGVFPVINVMFLRRI</sequence>
<evidence type="ECO:0008006" key="4">
    <source>
        <dbReference type="Google" id="ProtNLM"/>
    </source>
</evidence>
<dbReference type="AlphaFoldDB" id="A0A1Y1RXY9"/>
<feature type="signal peptide" evidence="1">
    <location>
        <begin position="1"/>
        <end position="20"/>
    </location>
</feature>
<evidence type="ECO:0000313" key="3">
    <source>
        <dbReference type="Proteomes" id="UP000192343"/>
    </source>
</evidence>
<proteinExistence type="predicted"/>
<dbReference type="RefSeq" id="WP_083051143.1">
    <property type="nucleotide sequence ID" value="NZ_CAXXQO010000003.1"/>
</dbReference>
<evidence type="ECO:0000313" key="2">
    <source>
        <dbReference type="EMBL" id="ORC34681.1"/>
    </source>
</evidence>
<comment type="caution">
    <text evidence="2">The sequence shown here is derived from an EMBL/GenBank/DDBJ whole genome shotgun (WGS) entry which is preliminary data.</text>
</comment>
<feature type="chain" id="PRO_5012711250" description="Organic solvent tolerance-like N-terminal domain-containing protein" evidence="1">
    <location>
        <begin position="21"/>
        <end position="158"/>
    </location>
</feature>
<dbReference type="EMBL" id="MWQY01000012">
    <property type="protein sequence ID" value="ORC34681.1"/>
    <property type="molecule type" value="Genomic_DNA"/>
</dbReference>
<reference evidence="2 3" key="1">
    <citation type="submission" date="2017-03" db="EMBL/GenBank/DDBJ databases">
        <title>Draft Genome sequence of Marispirochaeta sp. strain JC444.</title>
        <authorList>
            <person name="Shivani Y."/>
            <person name="Subhash Y."/>
            <person name="Sasikala C."/>
            <person name="Ramana C."/>
        </authorList>
    </citation>
    <scope>NUCLEOTIDE SEQUENCE [LARGE SCALE GENOMIC DNA]</scope>
    <source>
        <strain evidence="2 3">JC444</strain>
    </source>
</reference>
<name>A0A1Y1RXY9_9SPIO</name>
<dbReference type="OrthoDB" id="9850551at2"/>
<evidence type="ECO:0000256" key="1">
    <source>
        <dbReference type="SAM" id="SignalP"/>
    </source>
</evidence>
<gene>
    <name evidence="2" type="ORF">B4O97_12095</name>
</gene>
<keyword evidence="1" id="KW-0732">Signal</keyword>